<dbReference type="AlphaFoldDB" id="A0A1Y1Z3D5"/>
<feature type="active site" description="Charge relay system" evidence="5">
    <location>
        <position position="41"/>
    </location>
</feature>
<feature type="non-terminal residue" evidence="8">
    <location>
        <position position="1"/>
    </location>
</feature>
<dbReference type="STRING" id="1231657.A0A1Y1Z3D5"/>
<evidence type="ECO:0000256" key="2">
    <source>
        <dbReference type="ARBA" id="ARBA00022670"/>
    </source>
</evidence>
<evidence type="ECO:0000256" key="5">
    <source>
        <dbReference type="PROSITE-ProRule" id="PRU01240"/>
    </source>
</evidence>
<dbReference type="PRINTS" id="PR00723">
    <property type="entry name" value="SUBTILISIN"/>
</dbReference>
<dbReference type="InterPro" id="IPR023828">
    <property type="entry name" value="Peptidase_S8_Ser-AS"/>
</dbReference>
<evidence type="ECO:0000256" key="4">
    <source>
        <dbReference type="ARBA" id="ARBA00022825"/>
    </source>
</evidence>
<dbReference type="InterPro" id="IPR023827">
    <property type="entry name" value="Peptidase_S8_Asp-AS"/>
</dbReference>
<dbReference type="PANTHER" id="PTHR43399">
    <property type="entry name" value="SUBTILISIN-RELATED"/>
    <property type="match status" value="1"/>
</dbReference>
<dbReference type="PANTHER" id="PTHR43399:SF4">
    <property type="entry name" value="CELL WALL-ASSOCIATED PROTEASE"/>
    <property type="match status" value="1"/>
</dbReference>
<dbReference type="GO" id="GO:0006508">
    <property type="term" value="P:proteolysis"/>
    <property type="evidence" value="ECO:0007669"/>
    <property type="project" value="UniProtKB-KW"/>
</dbReference>
<dbReference type="EMBL" id="MCFA01000132">
    <property type="protein sequence ID" value="ORY04778.1"/>
    <property type="molecule type" value="Genomic_DNA"/>
</dbReference>
<comment type="caution">
    <text evidence="8">The sequence shown here is derived from an EMBL/GenBank/DDBJ whole genome shotgun (WGS) entry which is preliminary data.</text>
</comment>
<keyword evidence="3 5" id="KW-0378">Hydrolase</keyword>
<feature type="domain" description="Peptidase S8/S53" evidence="7">
    <location>
        <begin position="3"/>
        <end position="225"/>
    </location>
</feature>
<dbReference type="Pfam" id="PF00082">
    <property type="entry name" value="Peptidase_S8"/>
    <property type="match status" value="1"/>
</dbReference>
<sequence length="292" mass="32384">KRLKIAVLDTGIDLNNPWVQQRAGRIQCWPSNKACEDTDGHGTQVAYLLLRLAPHTHLRIAKVAKSQLLRDADVDDIAKAILEFSSPDSVNRVDVINLSFGFPRFHPKLQPVLNAIRTARSRRVLVFAAAGNEGGNQGIFWPAKLHETGDVICINASDSDGNASSFNPSTGSNNRICTIGEALPSCEKNKQNEIIHRSGTSFATPVAVAIAAIVLSYADSVAPENAPPNFEEWIKPRLRTKSGMERILHTMCVLPDQKRRDGYSYITPWYFLDIHEKSRAHILSNELRTIPE</sequence>
<evidence type="ECO:0000256" key="1">
    <source>
        <dbReference type="ARBA" id="ARBA00011073"/>
    </source>
</evidence>
<dbReference type="InterPro" id="IPR051048">
    <property type="entry name" value="Peptidase_S8/S53_subtilisin"/>
</dbReference>
<dbReference type="Gene3D" id="3.40.50.200">
    <property type="entry name" value="Peptidase S8/S53 domain"/>
    <property type="match status" value="1"/>
</dbReference>
<evidence type="ECO:0000256" key="6">
    <source>
        <dbReference type="RuleBase" id="RU003355"/>
    </source>
</evidence>
<dbReference type="SUPFAM" id="SSF52743">
    <property type="entry name" value="Subtilisin-like"/>
    <property type="match status" value="1"/>
</dbReference>
<protein>
    <submittedName>
        <fullName evidence="8">Peptidase S8/S53 domain-containing protein</fullName>
    </submittedName>
</protein>
<dbReference type="InterPro" id="IPR000209">
    <property type="entry name" value="Peptidase_S8/S53_dom"/>
</dbReference>
<dbReference type="Proteomes" id="UP000193144">
    <property type="component" value="Unassembled WGS sequence"/>
</dbReference>
<dbReference type="PROSITE" id="PS00138">
    <property type="entry name" value="SUBTILASE_SER"/>
    <property type="match status" value="1"/>
</dbReference>
<gene>
    <name evidence="8" type="ORF">BCR34DRAFT_491274</name>
</gene>
<comment type="similarity">
    <text evidence="1 5 6">Belongs to the peptidase S8 family.</text>
</comment>
<name>A0A1Y1Z3D5_9PLEO</name>
<dbReference type="CDD" id="cd00306">
    <property type="entry name" value="Peptidases_S8_S53"/>
    <property type="match status" value="1"/>
</dbReference>
<dbReference type="InterPro" id="IPR036852">
    <property type="entry name" value="Peptidase_S8/S53_dom_sf"/>
</dbReference>
<keyword evidence="4 5" id="KW-0720">Serine protease</keyword>
<accession>A0A1Y1Z3D5</accession>
<feature type="active site" description="Charge relay system" evidence="5">
    <location>
        <position position="9"/>
    </location>
</feature>
<keyword evidence="2 5" id="KW-0645">Protease</keyword>
<dbReference type="InterPro" id="IPR015500">
    <property type="entry name" value="Peptidase_S8_subtilisin-rel"/>
</dbReference>
<proteinExistence type="inferred from homology"/>
<dbReference type="PROSITE" id="PS00136">
    <property type="entry name" value="SUBTILASE_ASP"/>
    <property type="match status" value="1"/>
</dbReference>
<keyword evidence="9" id="KW-1185">Reference proteome</keyword>
<reference evidence="8 9" key="1">
    <citation type="submission" date="2016-07" db="EMBL/GenBank/DDBJ databases">
        <title>Pervasive Adenine N6-methylation of Active Genes in Fungi.</title>
        <authorList>
            <consortium name="DOE Joint Genome Institute"/>
            <person name="Mondo S.J."/>
            <person name="Dannebaum R.O."/>
            <person name="Kuo R.C."/>
            <person name="Labutti K."/>
            <person name="Haridas S."/>
            <person name="Kuo A."/>
            <person name="Salamov A."/>
            <person name="Ahrendt S.R."/>
            <person name="Lipzen A."/>
            <person name="Sullivan W."/>
            <person name="Andreopoulos W.B."/>
            <person name="Clum A."/>
            <person name="Lindquist E."/>
            <person name="Daum C."/>
            <person name="Ramamoorthy G.K."/>
            <person name="Gryganskyi A."/>
            <person name="Culley D."/>
            <person name="Magnuson J.K."/>
            <person name="James T.Y."/>
            <person name="O'Malley M.A."/>
            <person name="Stajich J.E."/>
            <person name="Spatafora J.W."/>
            <person name="Visel A."/>
            <person name="Grigoriev I.V."/>
        </authorList>
    </citation>
    <scope>NUCLEOTIDE SEQUENCE [LARGE SCALE GENOMIC DNA]</scope>
    <source>
        <strain evidence="8 9">CBS 115471</strain>
    </source>
</reference>
<organism evidence="8 9">
    <name type="scientific">Clohesyomyces aquaticus</name>
    <dbReference type="NCBI Taxonomy" id="1231657"/>
    <lineage>
        <taxon>Eukaryota</taxon>
        <taxon>Fungi</taxon>
        <taxon>Dikarya</taxon>
        <taxon>Ascomycota</taxon>
        <taxon>Pezizomycotina</taxon>
        <taxon>Dothideomycetes</taxon>
        <taxon>Pleosporomycetidae</taxon>
        <taxon>Pleosporales</taxon>
        <taxon>Lindgomycetaceae</taxon>
        <taxon>Clohesyomyces</taxon>
    </lineage>
</organism>
<feature type="active site" description="Charge relay system" evidence="5">
    <location>
        <position position="201"/>
    </location>
</feature>
<evidence type="ECO:0000259" key="7">
    <source>
        <dbReference type="Pfam" id="PF00082"/>
    </source>
</evidence>
<dbReference type="PROSITE" id="PS51892">
    <property type="entry name" value="SUBTILASE"/>
    <property type="match status" value="1"/>
</dbReference>
<evidence type="ECO:0000256" key="3">
    <source>
        <dbReference type="ARBA" id="ARBA00022801"/>
    </source>
</evidence>
<dbReference type="OrthoDB" id="3781625at2759"/>
<evidence type="ECO:0000313" key="8">
    <source>
        <dbReference type="EMBL" id="ORY04778.1"/>
    </source>
</evidence>
<evidence type="ECO:0000313" key="9">
    <source>
        <dbReference type="Proteomes" id="UP000193144"/>
    </source>
</evidence>
<dbReference type="GO" id="GO:0004252">
    <property type="term" value="F:serine-type endopeptidase activity"/>
    <property type="evidence" value="ECO:0007669"/>
    <property type="project" value="UniProtKB-UniRule"/>
</dbReference>